<organism evidence="3 4">
    <name type="scientific">Chryseobacterium luteum</name>
    <dbReference type="NCBI Taxonomy" id="421531"/>
    <lineage>
        <taxon>Bacteria</taxon>
        <taxon>Pseudomonadati</taxon>
        <taxon>Bacteroidota</taxon>
        <taxon>Flavobacteriia</taxon>
        <taxon>Flavobacteriales</taxon>
        <taxon>Weeksellaceae</taxon>
        <taxon>Chryseobacterium group</taxon>
        <taxon>Chryseobacterium</taxon>
    </lineage>
</organism>
<keyword evidence="1" id="KW-0808">Transferase</keyword>
<name>A0A085ZUZ9_9FLAO</name>
<dbReference type="InterPro" id="IPR001296">
    <property type="entry name" value="Glyco_trans_1"/>
</dbReference>
<dbReference type="PANTHER" id="PTHR46401">
    <property type="entry name" value="GLYCOSYLTRANSFERASE WBBK-RELATED"/>
    <property type="match status" value="1"/>
</dbReference>
<dbReference type="AlphaFoldDB" id="A0A085ZUZ9"/>
<proteinExistence type="predicted"/>
<dbReference type="CDD" id="cd03801">
    <property type="entry name" value="GT4_PimA-like"/>
    <property type="match status" value="1"/>
</dbReference>
<dbReference type="GO" id="GO:0009103">
    <property type="term" value="P:lipopolysaccharide biosynthetic process"/>
    <property type="evidence" value="ECO:0007669"/>
    <property type="project" value="TreeGrafter"/>
</dbReference>
<dbReference type="Gene3D" id="3.40.50.2000">
    <property type="entry name" value="Glycogen Phosphorylase B"/>
    <property type="match status" value="1"/>
</dbReference>
<comment type="caution">
    <text evidence="3">The sequence shown here is derived from an EMBL/GenBank/DDBJ whole genome shotgun (WGS) entry which is preliminary data.</text>
</comment>
<dbReference type="PANTHER" id="PTHR46401:SF2">
    <property type="entry name" value="GLYCOSYLTRANSFERASE WBBK-RELATED"/>
    <property type="match status" value="1"/>
</dbReference>
<feature type="domain" description="Glycosyl transferase family 1" evidence="2">
    <location>
        <begin position="172"/>
        <end position="311"/>
    </location>
</feature>
<accession>A0A085ZUZ9</accession>
<keyword evidence="4" id="KW-1185">Reference proteome</keyword>
<dbReference type="eggNOG" id="COG0438">
    <property type="taxonomic scope" value="Bacteria"/>
</dbReference>
<gene>
    <name evidence="3" type="ORF">IX38_05675</name>
</gene>
<dbReference type="GO" id="GO:0016757">
    <property type="term" value="F:glycosyltransferase activity"/>
    <property type="evidence" value="ECO:0007669"/>
    <property type="project" value="InterPro"/>
</dbReference>
<dbReference type="OrthoDB" id="9801609at2"/>
<dbReference type="EMBL" id="JPRO01000003">
    <property type="protein sequence ID" value="KFF08263.1"/>
    <property type="molecule type" value="Genomic_DNA"/>
</dbReference>
<evidence type="ECO:0000313" key="4">
    <source>
        <dbReference type="Proteomes" id="UP000028703"/>
    </source>
</evidence>
<dbReference type="Pfam" id="PF00534">
    <property type="entry name" value="Glycos_transf_1"/>
    <property type="match status" value="1"/>
</dbReference>
<dbReference type="STRING" id="421531.IX38_05675"/>
<reference evidence="3 4" key="1">
    <citation type="submission" date="2014-07" db="EMBL/GenBank/DDBJ databases">
        <title>Genome of Chryseobacterium luteum DSM 18605.</title>
        <authorList>
            <person name="Stropko S.J."/>
            <person name="Pipes S.E."/>
            <person name="Newman J.D."/>
        </authorList>
    </citation>
    <scope>NUCLEOTIDE SEQUENCE [LARGE SCALE GENOMIC DNA]</scope>
    <source>
        <strain evidence="3 4">DSM 18605</strain>
    </source>
</reference>
<dbReference type="SUPFAM" id="SSF53756">
    <property type="entry name" value="UDP-Glycosyltransferase/glycogen phosphorylase"/>
    <property type="match status" value="1"/>
</dbReference>
<evidence type="ECO:0000256" key="1">
    <source>
        <dbReference type="ARBA" id="ARBA00022679"/>
    </source>
</evidence>
<protein>
    <recommendedName>
        <fullName evidence="2">Glycosyl transferase family 1 domain-containing protein</fullName>
    </recommendedName>
</protein>
<evidence type="ECO:0000259" key="2">
    <source>
        <dbReference type="Pfam" id="PF00534"/>
    </source>
</evidence>
<evidence type="ECO:0000313" key="3">
    <source>
        <dbReference type="EMBL" id="KFF08263.1"/>
    </source>
</evidence>
<dbReference type="Proteomes" id="UP000028703">
    <property type="component" value="Unassembled WGS sequence"/>
</dbReference>
<sequence>MRIGLTQNDYPIKRNILNKVSGCEYVFLRKNNNLFHSLSTVKKMVFRKKTDIEGRYFFYQKPKIDILHLYNDINYSSQKWVTSFETLVPRFPETKNDHQKTEPQHIRNEKTENALKQIGKKNCLGIISISQASANIQLELLKNYPEFQEAIKSKLSVIHPSQEIIPRDSQKIYQNTEIFHLIFVGTQFHLKGGPQMIEVLKKLRQKYNFRLSIVSSFKTDNYVTKVTEKEALETKEMLKKEEWIDIFENIPNEKVIELIRQSHIGLLPTWSDTYGFSVLEMQAAGVPVITTDIRALPEINNKNCGWLIHLPQNRLKQALYFTGEQREELKKTLKVQLENILEDIFTNPEQLLEKSGNSLERIKKNHDPAIFSEQLKAIYSKA</sequence>